<dbReference type="Gene3D" id="3.30.420.10">
    <property type="entry name" value="Ribonuclease H-like superfamily/Ribonuclease H"/>
    <property type="match status" value="1"/>
</dbReference>
<accession>A0ABM5JF51</accession>
<evidence type="ECO:0000256" key="1">
    <source>
        <dbReference type="ARBA" id="ARBA00012493"/>
    </source>
</evidence>
<feature type="domain" description="Integrase catalytic" evidence="9">
    <location>
        <begin position="382"/>
        <end position="537"/>
    </location>
</feature>
<evidence type="ECO:0000256" key="2">
    <source>
        <dbReference type="ARBA" id="ARBA00022679"/>
    </source>
</evidence>
<dbReference type="InterPro" id="IPR012337">
    <property type="entry name" value="RNaseH-like_sf"/>
</dbReference>
<dbReference type="InterPro" id="IPR043128">
    <property type="entry name" value="Rev_trsase/Diguanyl_cyclase"/>
</dbReference>
<evidence type="ECO:0000313" key="10">
    <source>
        <dbReference type="EnsemblMetazoa" id="XP_044317449.1"/>
    </source>
</evidence>
<dbReference type="GeneID" id="123038055"/>
<dbReference type="Gene3D" id="3.10.10.10">
    <property type="entry name" value="HIV Type 1 Reverse Transcriptase, subunit A, domain 1"/>
    <property type="match status" value="1"/>
</dbReference>
<evidence type="ECO:0000259" key="8">
    <source>
        <dbReference type="PROSITE" id="PS50878"/>
    </source>
</evidence>
<dbReference type="Gene3D" id="3.10.20.370">
    <property type="match status" value="1"/>
</dbReference>
<keyword evidence="2" id="KW-0808">Transferase</keyword>
<protein>
    <recommendedName>
        <fullName evidence="1">RNA-directed DNA polymerase</fullName>
        <ecNumber evidence="1">2.7.7.49</ecNumber>
    </recommendedName>
</protein>
<feature type="domain" description="Reverse transcriptase" evidence="8">
    <location>
        <begin position="56"/>
        <end position="234"/>
    </location>
</feature>
<sequence length="673" mass="76226">MNRFQRVFARSDDDSGHTNLTRHVIDTGLSRPIKQPVRRLALARKAEVEELVADMKLRGIIRPSTSPWASPVVLVRKKDGSTRFCVDYRRLNDITIKDSYPLPRMDDILTTMHGAYWFSTMDLQSGYWQVEMDDTSRAKTAFTCDAGLFEFNVMPFGLTNAPATFERLMDGLFSGPAWKYTLVYLDDIIVYSRTAEDHLDHLQQVLDKLQSAGLKLSPRKCHFFRTFETLKIKLTTPPILTFPTSNGVFVLDTDASNHGAGAVLSQQQEGQEHVLEYYSKSFNAAERNYCDNSLAGLNASSNTTWISSTTVASCTVTPTPCLAAPVAFSRICTKAEQNDGQGILFLQAQPVDIAISQEKDPTLSLILQWLKTGERPTKSTTWSESPETKAYWHLFEHLFVERGLLMIKTKTADEALVVPRSLQEEALRSTHNSTTGGHFGIKKTVAKLKQRRNFESEVFQACLRLLDVEKTRTTPLHPQSDGMVERFNRTLLDYLAKFVATDQRDWDQLLPLALWAYRSAPHKATGFSPSLLLLGRELRLPSELLYGRPSPHPESYPAYVEQLQNRLRLTQQIGRRNLMAAANVNKLRYDLRSHPVEFAVGEEVWLYCPTRRVGRCPKLQSDWIGPAVVTRRHSDLVYKIRLPGKRATRTVHVNRLAPYRGPSPAVLGQETRV</sequence>
<dbReference type="InterPro" id="IPR041588">
    <property type="entry name" value="Integrase_H2C2"/>
</dbReference>
<dbReference type="Pfam" id="PF00078">
    <property type="entry name" value="RVT_1"/>
    <property type="match status" value="1"/>
</dbReference>
<dbReference type="InterPro" id="IPR000477">
    <property type="entry name" value="RT_dom"/>
</dbReference>
<dbReference type="CDD" id="cd01647">
    <property type="entry name" value="RT_LTR"/>
    <property type="match status" value="1"/>
</dbReference>
<dbReference type="InterPro" id="IPR050951">
    <property type="entry name" value="Retrovirus_Pol_polyprotein"/>
</dbReference>
<dbReference type="PROSITE" id="PS50994">
    <property type="entry name" value="INTEGRASE"/>
    <property type="match status" value="1"/>
</dbReference>
<evidence type="ECO:0000256" key="5">
    <source>
        <dbReference type="ARBA" id="ARBA00022759"/>
    </source>
</evidence>
<dbReference type="RefSeq" id="XP_044317449.1">
    <property type="nucleotide sequence ID" value="XM_044461514.1"/>
</dbReference>
<evidence type="ECO:0000313" key="11">
    <source>
        <dbReference type="Proteomes" id="UP001652680"/>
    </source>
</evidence>
<dbReference type="InterPro" id="IPR041373">
    <property type="entry name" value="RT_RNaseH"/>
</dbReference>
<dbReference type="InterPro" id="IPR043502">
    <property type="entry name" value="DNA/RNA_pol_sf"/>
</dbReference>
<dbReference type="InterPro" id="IPR001584">
    <property type="entry name" value="Integrase_cat-core"/>
</dbReference>
<dbReference type="PANTHER" id="PTHR37984:SF5">
    <property type="entry name" value="PROTEIN NYNRIN-LIKE"/>
    <property type="match status" value="1"/>
</dbReference>
<name>A0ABM5JF51_DRORH</name>
<keyword evidence="11" id="KW-1185">Reference proteome</keyword>
<reference evidence="11" key="1">
    <citation type="journal article" date="2021" name="Elife">
        <title>Highly contiguous assemblies of 101 drosophilid genomes.</title>
        <authorList>
            <person name="Kim B.Y."/>
            <person name="Wang J.R."/>
            <person name="Miller D.E."/>
            <person name="Barmina O."/>
            <person name="Delaney E."/>
            <person name="Thompson A."/>
            <person name="Comeault A.A."/>
            <person name="Peede D."/>
            <person name="D'Agostino E.R."/>
            <person name="Pelaez J."/>
            <person name="Aguilar J.M."/>
            <person name="Haji D."/>
            <person name="Matsunaga T."/>
            <person name="Armstrong E.E."/>
            <person name="Zych M."/>
            <person name="Ogawa Y."/>
            <person name="Stamenkovic-Radak M."/>
            <person name="Jelic M."/>
            <person name="Veselinovic M.S."/>
            <person name="Tanaskovic M."/>
            <person name="Eric P."/>
            <person name="Gao J.J."/>
            <person name="Katoh T.K."/>
            <person name="Toda M.J."/>
            <person name="Watabe H."/>
            <person name="Watada M."/>
            <person name="Davis J.S."/>
            <person name="Moyle L.C."/>
            <person name="Manoli G."/>
            <person name="Bertolini E."/>
            <person name="Kostal V."/>
            <person name="Hawley R.S."/>
            <person name="Takahashi A."/>
            <person name="Jones C.D."/>
            <person name="Price D.K."/>
            <person name="Whiteman N."/>
            <person name="Kopp A."/>
            <person name="Matute D.R."/>
            <person name="Petrov D.A."/>
        </authorList>
    </citation>
    <scope>NUCLEOTIDE SEQUENCE [LARGE SCALE GENOMIC DNA]</scope>
</reference>
<evidence type="ECO:0000256" key="4">
    <source>
        <dbReference type="ARBA" id="ARBA00022722"/>
    </source>
</evidence>
<dbReference type="Gene3D" id="3.30.70.270">
    <property type="match status" value="1"/>
</dbReference>
<dbReference type="InterPro" id="IPR054465">
    <property type="entry name" value="Integrase_p58-like_C"/>
</dbReference>
<keyword evidence="3" id="KW-0548">Nucleotidyltransferase</keyword>
<evidence type="ECO:0000259" key="9">
    <source>
        <dbReference type="PROSITE" id="PS50994"/>
    </source>
</evidence>
<evidence type="ECO:0000256" key="6">
    <source>
        <dbReference type="ARBA" id="ARBA00022801"/>
    </source>
</evidence>
<keyword evidence="7" id="KW-0695">RNA-directed DNA polymerase</keyword>
<reference evidence="10" key="2">
    <citation type="submission" date="2025-05" db="UniProtKB">
        <authorList>
            <consortium name="EnsemblMetazoa"/>
        </authorList>
    </citation>
    <scope>IDENTIFICATION</scope>
</reference>
<dbReference type="Pfam" id="PF22938">
    <property type="entry name" value="Integrase_p58_C"/>
    <property type="match status" value="1"/>
</dbReference>
<dbReference type="Pfam" id="PF17921">
    <property type="entry name" value="Integrase_H2C2"/>
    <property type="match status" value="1"/>
</dbReference>
<dbReference type="PROSITE" id="PS50878">
    <property type="entry name" value="RT_POL"/>
    <property type="match status" value="1"/>
</dbReference>
<dbReference type="PANTHER" id="PTHR37984">
    <property type="entry name" value="PROTEIN CBG26694"/>
    <property type="match status" value="1"/>
</dbReference>
<dbReference type="Pfam" id="PF17917">
    <property type="entry name" value="RT_RNaseH"/>
    <property type="match status" value="1"/>
</dbReference>
<dbReference type="SUPFAM" id="SSF53098">
    <property type="entry name" value="Ribonuclease H-like"/>
    <property type="match status" value="1"/>
</dbReference>
<keyword evidence="5" id="KW-0255">Endonuclease</keyword>
<evidence type="ECO:0000256" key="3">
    <source>
        <dbReference type="ARBA" id="ARBA00022695"/>
    </source>
</evidence>
<organism evidence="10 11">
    <name type="scientific">Drosophila rhopaloa</name>
    <name type="common">Fruit fly</name>
    <dbReference type="NCBI Taxonomy" id="1041015"/>
    <lineage>
        <taxon>Eukaryota</taxon>
        <taxon>Metazoa</taxon>
        <taxon>Ecdysozoa</taxon>
        <taxon>Arthropoda</taxon>
        <taxon>Hexapoda</taxon>
        <taxon>Insecta</taxon>
        <taxon>Pterygota</taxon>
        <taxon>Neoptera</taxon>
        <taxon>Endopterygota</taxon>
        <taxon>Diptera</taxon>
        <taxon>Brachycera</taxon>
        <taxon>Muscomorpha</taxon>
        <taxon>Ephydroidea</taxon>
        <taxon>Drosophilidae</taxon>
        <taxon>Drosophila</taxon>
        <taxon>Sophophora</taxon>
    </lineage>
</organism>
<dbReference type="EC" id="2.7.7.49" evidence="1"/>
<proteinExistence type="predicted"/>
<keyword evidence="4" id="KW-0540">Nuclease</keyword>
<dbReference type="EnsemblMetazoa" id="XM_044461514.1">
    <property type="protein sequence ID" value="XP_044317449.1"/>
    <property type="gene ID" value="LOC123038055"/>
</dbReference>
<dbReference type="SUPFAM" id="SSF56672">
    <property type="entry name" value="DNA/RNA polymerases"/>
    <property type="match status" value="1"/>
</dbReference>
<dbReference type="Proteomes" id="UP001652680">
    <property type="component" value="Unassembled WGS sequence"/>
</dbReference>
<dbReference type="InterPro" id="IPR036397">
    <property type="entry name" value="RNaseH_sf"/>
</dbReference>
<evidence type="ECO:0000256" key="7">
    <source>
        <dbReference type="ARBA" id="ARBA00022918"/>
    </source>
</evidence>
<keyword evidence="6" id="KW-0378">Hydrolase</keyword>